<evidence type="ECO:0000313" key="10">
    <source>
        <dbReference type="EMBL" id="KJB51872.1"/>
    </source>
</evidence>
<dbReference type="AlphaFoldDB" id="A0A0D2Q0G7"/>
<dbReference type="PANTHER" id="PTHR45657:SF50">
    <property type="entry name" value="PHOSPHATIDYLINOSITOL_PHOSPHATIDYLCHOLINE TRANSFER PROTEIN SFH11"/>
    <property type="match status" value="1"/>
</dbReference>
<reference evidence="10 11" key="1">
    <citation type="journal article" date="2012" name="Nature">
        <title>Repeated polyploidization of Gossypium genomes and the evolution of spinnable cotton fibres.</title>
        <authorList>
            <person name="Paterson A.H."/>
            <person name="Wendel J.F."/>
            <person name="Gundlach H."/>
            <person name="Guo H."/>
            <person name="Jenkins J."/>
            <person name="Jin D."/>
            <person name="Llewellyn D."/>
            <person name="Showmaker K.C."/>
            <person name="Shu S."/>
            <person name="Udall J."/>
            <person name="Yoo M.J."/>
            <person name="Byers R."/>
            <person name="Chen W."/>
            <person name="Doron-Faigenboim A."/>
            <person name="Duke M.V."/>
            <person name="Gong L."/>
            <person name="Grimwood J."/>
            <person name="Grover C."/>
            <person name="Grupp K."/>
            <person name="Hu G."/>
            <person name="Lee T.H."/>
            <person name="Li J."/>
            <person name="Lin L."/>
            <person name="Liu T."/>
            <person name="Marler B.S."/>
            <person name="Page J.T."/>
            <person name="Roberts A.W."/>
            <person name="Romanel E."/>
            <person name="Sanders W.S."/>
            <person name="Szadkowski E."/>
            <person name="Tan X."/>
            <person name="Tang H."/>
            <person name="Xu C."/>
            <person name="Wang J."/>
            <person name="Wang Z."/>
            <person name="Zhang D."/>
            <person name="Zhang L."/>
            <person name="Ashrafi H."/>
            <person name="Bedon F."/>
            <person name="Bowers J.E."/>
            <person name="Brubaker C.L."/>
            <person name="Chee P.W."/>
            <person name="Das S."/>
            <person name="Gingle A.R."/>
            <person name="Haigler C.H."/>
            <person name="Harker D."/>
            <person name="Hoffmann L.V."/>
            <person name="Hovav R."/>
            <person name="Jones D.C."/>
            <person name="Lemke C."/>
            <person name="Mansoor S."/>
            <person name="ur Rahman M."/>
            <person name="Rainville L.N."/>
            <person name="Rambani A."/>
            <person name="Reddy U.K."/>
            <person name="Rong J.K."/>
            <person name="Saranga Y."/>
            <person name="Scheffler B.E."/>
            <person name="Scheffler J.A."/>
            <person name="Stelly D.M."/>
            <person name="Triplett B.A."/>
            <person name="Van Deynze A."/>
            <person name="Vaslin M.F."/>
            <person name="Waghmare V.N."/>
            <person name="Walford S.A."/>
            <person name="Wright R.J."/>
            <person name="Zaki E.A."/>
            <person name="Zhang T."/>
            <person name="Dennis E.S."/>
            <person name="Mayer K.F."/>
            <person name="Peterson D.G."/>
            <person name="Rokhsar D.S."/>
            <person name="Wang X."/>
            <person name="Schmutz J."/>
        </authorList>
    </citation>
    <scope>NUCLEOTIDE SEQUENCE [LARGE SCALE GENOMIC DNA]</scope>
</reference>
<sequence length="429" mass="48229">MHKSNEKYREITIDKGGGGDSDSPHRDASQFPKVMNRPIHPPIETHFLLPPPPRKEAEKPSLSGLKSVLSYPLKVRDSLKKLGKSKSMERILEGTHDPKDEQIVQSFRELLFLEDQFPAKHNDYHTLLRMRDFDLQKAKEMFLNYLQWRKDYGVDAIQKARPPALFAQISYCLFTELAEVKKCYPHGFHGVDRSGRPVYIERVGMVDLNALLQATSIDRFVKYHVSEQEKTLNLRYPACSIAAKRHIASTTSILDVKGVGMSNFSKPARYLFMEIQKIDSNYYPEVLGSNYLSNLTEGIDPSNLPAFLGGSCTCADYGGCLLSDKGPWKNPEITEMLQAISVTEDTNNEGNGDLASGDALMHDMENGKSKEDMGKEERGMSDKFAPQKVMALEASLADTNKKIDALEVALEDTKMVLRGLAQHIKDLNL</sequence>
<dbReference type="SMART" id="SM00516">
    <property type="entry name" value="SEC14"/>
    <property type="match status" value="1"/>
</dbReference>
<evidence type="ECO:0000256" key="3">
    <source>
        <dbReference type="ARBA" id="ARBA00022475"/>
    </source>
</evidence>
<dbReference type="SUPFAM" id="SSF52087">
    <property type="entry name" value="CRAL/TRIO domain"/>
    <property type="match status" value="1"/>
</dbReference>
<evidence type="ECO:0000256" key="2">
    <source>
        <dbReference type="ARBA" id="ARBA00004395"/>
    </source>
</evidence>
<proteinExistence type="inferred from homology"/>
<accession>A0A0D2Q0G7</accession>
<dbReference type="Pfam" id="PF00650">
    <property type="entry name" value="CRAL_TRIO"/>
    <property type="match status" value="1"/>
</dbReference>
<dbReference type="Gene3D" id="3.40.525.10">
    <property type="entry name" value="CRAL-TRIO lipid binding domain"/>
    <property type="match status" value="2"/>
</dbReference>
<evidence type="ECO:0000256" key="7">
    <source>
        <dbReference type="SAM" id="Coils"/>
    </source>
</evidence>
<keyword evidence="5" id="KW-0333">Golgi apparatus</keyword>
<evidence type="ECO:0000259" key="9">
    <source>
        <dbReference type="PROSITE" id="PS50191"/>
    </source>
</evidence>
<keyword evidence="4" id="KW-0813">Transport</keyword>
<evidence type="ECO:0000313" key="11">
    <source>
        <dbReference type="Proteomes" id="UP000032304"/>
    </source>
</evidence>
<dbReference type="Gramene" id="KJB51872">
    <property type="protein sequence ID" value="KJB51872"/>
    <property type="gene ID" value="B456_008G235600"/>
</dbReference>
<dbReference type="GO" id="GO:0000139">
    <property type="term" value="C:Golgi membrane"/>
    <property type="evidence" value="ECO:0007669"/>
    <property type="project" value="UniProtKB-SubCell"/>
</dbReference>
<evidence type="ECO:0000256" key="6">
    <source>
        <dbReference type="ARBA" id="ARBA00038020"/>
    </source>
</evidence>
<dbReference type="InterPro" id="IPR001251">
    <property type="entry name" value="CRAL-TRIO_dom"/>
</dbReference>
<keyword evidence="11" id="KW-1185">Reference proteome</keyword>
<dbReference type="Gene3D" id="1.10.8.20">
    <property type="entry name" value="N-terminal domain of phosphatidylinositol transfer protein sec14p"/>
    <property type="match status" value="1"/>
</dbReference>
<dbReference type="PROSITE" id="PS50191">
    <property type="entry name" value="CRAL_TRIO"/>
    <property type="match status" value="1"/>
</dbReference>
<feature type="region of interest" description="Disordered" evidence="8">
    <location>
        <begin position="1"/>
        <end position="61"/>
    </location>
</feature>
<keyword evidence="3" id="KW-1003">Cell membrane</keyword>
<protein>
    <recommendedName>
        <fullName evidence="9">CRAL-TRIO domain-containing protein</fullName>
    </recommendedName>
</protein>
<dbReference type="InterPro" id="IPR036273">
    <property type="entry name" value="CRAL/TRIO_N_dom_sf"/>
</dbReference>
<comment type="subcellular location">
    <subcellularLocation>
        <location evidence="1">Cell membrane</location>
        <topology evidence="1">Peripheral membrane protein</topology>
    </subcellularLocation>
    <subcellularLocation>
        <location evidence="2">Golgi apparatus membrane</location>
        <topology evidence="2">Peripheral membrane protein</topology>
    </subcellularLocation>
</comment>
<evidence type="ECO:0000256" key="5">
    <source>
        <dbReference type="ARBA" id="ARBA00023034"/>
    </source>
</evidence>
<dbReference type="InterPro" id="IPR036865">
    <property type="entry name" value="CRAL-TRIO_dom_sf"/>
</dbReference>
<evidence type="ECO:0000256" key="1">
    <source>
        <dbReference type="ARBA" id="ARBA00004202"/>
    </source>
</evidence>
<evidence type="ECO:0000256" key="4">
    <source>
        <dbReference type="ARBA" id="ARBA00022927"/>
    </source>
</evidence>
<dbReference type="GO" id="GO:0005886">
    <property type="term" value="C:plasma membrane"/>
    <property type="evidence" value="ECO:0007669"/>
    <property type="project" value="UniProtKB-SubCell"/>
</dbReference>
<keyword evidence="7" id="KW-0175">Coiled coil</keyword>
<dbReference type="EMBL" id="CM001747">
    <property type="protein sequence ID" value="KJB51872.1"/>
    <property type="molecule type" value="Genomic_DNA"/>
</dbReference>
<dbReference type="PANTHER" id="PTHR45657">
    <property type="entry name" value="CRAL-TRIO DOMAIN-CONTAINING PROTEIN YKL091C-RELATED"/>
    <property type="match status" value="1"/>
</dbReference>
<dbReference type="SUPFAM" id="SSF46938">
    <property type="entry name" value="CRAL/TRIO N-terminal domain"/>
    <property type="match status" value="1"/>
</dbReference>
<feature type="coiled-coil region" evidence="7">
    <location>
        <begin position="389"/>
        <end position="416"/>
    </location>
</feature>
<dbReference type="Proteomes" id="UP000032304">
    <property type="component" value="Chromosome 8"/>
</dbReference>
<dbReference type="InterPro" id="IPR051026">
    <property type="entry name" value="PI/PC_transfer"/>
</dbReference>
<organism evidence="10 11">
    <name type="scientific">Gossypium raimondii</name>
    <name type="common">Peruvian cotton</name>
    <name type="synonym">Gossypium klotzschianum subsp. raimondii</name>
    <dbReference type="NCBI Taxonomy" id="29730"/>
    <lineage>
        <taxon>Eukaryota</taxon>
        <taxon>Viridiplantae</taxon>
        <taxon>Streptophyta</taxon>
        <taxon>Embryophyta</taxon>
        <taxon>Tracheophyta</taxon>
        <taxon>Spermatophyta</taxon>
        <taxon>Magnoliopsida</taxon>
        <taxon>eudicotyledons</taxon>
        <taxon>Gunneridae</taxon>
        <taxon>Pentapetalae</taxon>
        <taxon>rosids</taxon>
        <taxon>malvids</taxon>
        <taxon>Malvales</taxon>
        <taxon>Malvaceae</taxon>
        <taxon>Malvoideae</taxon>
        <taxon>Gossypium</taxon>
    </lineage>
</organism>
<dbReference type="GO" id="GO:0015031">
    <property type="term" value="P:protein transport"/>
    <property type="evidence" value="ECO:0007669"/>
    <property type="project" value="UniProtKB-KW"/>
</dbReference>
<evidence type="ECO:0000256" key="8">
    <source>
        <dbReference type="SAM" id="MobiDB-lite"/>
    </source>
</evidence>
<keyword evidence="4" id="KW-0653">Protein transport</keyword>
<dbReference type="CDD" id="cd00170">
    <property type="entry name" value="SEC14"/>
    <property type="match status" value="1"/>
</dbReference>
<name>A0A0D2Q0G7_GOSRA</name>
<comment type="similarity">
    <text evidence="6">Belongs to the SFH family.</text>
</comment>
<feature type="compositionally biased region" description="Basic and acidic residues" evidence="8">
    <location>
        <begin position="1"/>
        <end position="13"/>
    </location>
</feature>
<gene>
    <name evidence="10" type="ORF">B456_008G235600</name>
</gene>
<feature type="domain" description="CRAL-TRIO" evidence="9">
    <location>
        <begin position="176"/>
        <end position="373"/>
    </location>
</feature>
<keyword evidence="3" id="KW-0472">Membrane</keyword>
<dbReference type="eggNOG" id="KOG1471">
    <property type="taxonomic scope" value="Eukaryota"/>
</dbReference>